<evidence type="ECO:0000256" key="3">
    <source>
        <dbReference type="ARBA" id="ARBA00022629"/>
    </source>
</evidence>
<evidence type="ECO:0000256" key="2">
    <source>
        <dbReference type="ARBA" id="ARBA00006479"/>
    </source>
</evidence>
<keyword evidence="3" id="KW-0119">Carbohydrate metabolism</keyword>
<dbReference type="InterPro" id="IPR036390">
    <property type="entry name" value="WH_DNA-bd_sf"/>
</dbReference>
<dbReference type="EMBL" id="FOMT01000001">
    <property type="protein sequence ID" value="SFD78331.1"/>
    <property type="molecule type" value="Genomic_DNA"/>
</dbReference>
<dbReference type="Pfam" id="PF00480">
    <property type="entry name" value="ROK"/>
    <property type="match status" value="1"/>
</dbReference>
<dbReference type="Gene3D" id="3.30.420.40">
    <property type="match status" value="2"/>
</dbReference>
<evidence type="ECO:0000313" key="5">
    <source>
        <dbReference type="Proteomes" id="UP000198855"/>
    </source>
</evidence>
<dbReference type="STRING" id="1045775.SAMN05216378_1409"/>
<dbReference type="SUPFAM" id="SSF53067">
    <property type="entry name" value="Actin-like ATPase domain"/>
    <property type="match status" value="1"/>
</dbReference>
<dbReference type="InterPro" id="IPR043129">
    <property type="entry name" value="ATPase_NBD"/>
</dbReference>
<dbReference type="InterPro" id="IPR036388">
    <property type="entry name" value="WH-like_DNA-bd_sf"/>
</dbReference>
<comment type="function">
    <text evidence="1">Transcriptional repressor of xylose-utilizing enzymes.</text>
</comment>
<reference evidence="5" key="1">
    <citation type="submission" date="2016-10" db="EMBL/GenBank/DDBJ databases">
        <authorList>
            <person name="Varghese N."/>
            <person name="Submissions S."/>
        </authorList>
    </citation>
    <scope>NUCLEOTIDE SEQUENCE [LARGE SCALE GENOMIC DNA]</scope>
    <source>
        <strain evidence="5">CGMCC 1.10784</strain>
    </source>
</reference>
<dbReference type="Gene3D" id="1.10.10.10">
    <property type="entry name" value="Winged helix-like DNA-binding domain superfamily/Winged helix DNA-binding domain"/>
    <property type="match status" value="1"/>
</dbReference>
<dbReference type="PANTHER" id="PTHR18964:SF149">
    <property type="entry name" value="BIFUNCTIONAL UDP-N-ACETYLGLUCOSAMINE 2-EPIMERASE_N-ACETYLMANNOSAMINE KINASE"/>
    <property type="match status" value="1"/>
</dbReference>
<comment type="similarity">
    <text evidence="2">Belongs to the ROK (NagC/XylR) family.</text>
</comment>
<keyword evidence="5" id="KW-1185">Reference proteome</keyword>
<evidence type="ECO:0000256" key="1">
    <source>
        <dbReference type="ARBA" id="ARBA00002486"/>
    </source>
</evidence>
<accession>A0A1I1V5N4</accession>
<protein>
    <submittedName>
        <fullName evidence="4">ROK family protein</fullName>
    </submittedName>
</protein>
<dbReference type="OrthoDB" id="6501901at2"/>
<dbReference type="CDD" id="cd23763">
    <property type="entry name" value="ASKHA_ATPase_ROK"/>
    <property type="match status" value="1"/>
</dbReference>
<dbReference type="Proteomes" id="UP000198855">
    <property type="component" value="Unassembled WGS sequence"/>
</dbReference>
<dbReference type="SUPFAM" id="SSF46785">
    <property type="entry name" value="Winged helix' DNA-binding domain"/>
    <property type="match status" value="1"/>
</dbReference>
<dbReference type="PANTHER" id="PTHR18964">
    <property type="entry name" value="ROK (REPRESSOR, ORF, KINASE) FAMILY"/>
    <property type="match status" value="1"/>
</dbReference>
<evidence type="ECO:0000313" key="4">
    <source>
        <dbReference type="EMBL" id="SFD78331.1"/>
    </source>
</evidence>
<dbReference type="RefSeq" id="WP_091182643.1">
    <property type="nucleotide sequence ID" value="NZ_FOMT01000001.1"/>
</dbReference>
<dbReference type="AlphaFoldDB" id="A0A1I1V5N4"/>
<proteinExistence type="inferred from homology"/>
<dbReference type="InterPro" id="IPR000600">
    <property type="entry name" value="ROK"/>
</dbReference>
<gene>
    <name evidence="4" type="ORF">SAMN05216378_1409</name>
</gene>
<name>A0A1I1V5N4_9BACL</name>
<keyword evidence="3" id="KW-0859">Xylose metabolism</keyword>
<dbReference type="GO" id="GO:0042732">
    <property type="term" value="P:D-xylose metabolic process"/>
    <property type="evidence" value="ECO:0007669"/>
    <property type="project" value="UniProtKB-KW"/>
</dbReference>
<sequence>MSSHTHNTVHVKKMNVELVKNTLKAQSICTKASIANLTKLSVATCGTILNELLVNGEIIELEPDKTSGGRPAKQYKYNENFGCAICLLVRTEGGIHSITYSIVNLIGNTIHEASIELPFIDVDAVDQLIDGLISRNENVQAIGIGIPGVVHQGIIGVCDVPDLAGQALGPLMEEKYEIPVTIENDMNMTVYGFYHLQNFEEDKTFAVVTFPKNHFPGAGFIVDGRILTGNTTFGGEVSFLPFGITREEQLRQLHTEEGFVKLAVQTLASIIAIINPVAIAITGELPHESQLQQLYKGCLKDIPEEHMPELMVQNDILREYMKGMVTATLESLTYRLQVIEKR</sequence>
<organism evidence="4 5">
    <name type="scientific">Paenibacillus catalpae</name>
    <dbReference type="NCBI Taxonomy" id="1045775"/>
    <lineage>
        <taxon>Bacteria</taxon>
        <taxon>Bacillati</taxon>
        <taxon>Bacillota</taxon>
        <taxon>Bacilli</taxon>
        <taxon>Bacillales</taxon>
        <taxon>Paenibacillaceae</taxon>
        <taxon>Paenibacillus</taxon>
    </lineage>
</organism>